<feature type="domain" description="Bacterial Ig" evidence="4">
    <location>
        <begin position="452"/>
        <end position="532"/>
    </location>
</feature>
<name>A0A2N0Z731_9BACI</name>
<feature type="domain" description="Bacterial Ig" evidence="4">
    <location>
        <begin position="373"/>
        <end position="449"/>
    </location>
</feature>
<feature type="region of interest" description="Disordered" evidence="1">
    <location>
        <begin position="593"/>
        <end position="614"/>
    </location>
</feature>
<dbReference type="RefSeq" id="WP_101175427.1">
    <property type="nucleotide sequence ID" value="NZ_PISE01000004.1"/>
</dbReference>
<evidence type="ECO:0000259" key="3">
    <source>
        <dbReference type="Pfam" id="PF04151"/>
    </source>
</evidence>
<reference evidence="5 6" key="1">
    <citation type="journal article" date="2003" name="Int. J. Syst. Evol. Microbiol.">
        <title>Bacillus nealsonii sp. nov., isolated from a spacecraft-assembly facility, whose spores are gamma-radiation resistant.</title>
        <authorList>
            <person name="Venkateswaran K."/>
            <person name="Kempf M."/>
            <person name="Chen F."/>
            <person name="Satomi M."/>
            <person name="Nicholson W."/>
            <person name="Kern R."/>
        </authorList>
    </citation>
    <scope>NUCLEOTIDE SEQUENCE [LARGE SCALE GENOMIC DNA]</scope>
    <source>
        <strain evidence="5 6">FO-92</strain>
    </source>
</reference>
<evidence type="ECO:0008006" key="7">
    <source>
        <dbReference type="Google" id="ProtNLM"/>
    </source>
</evidence>
<dbReference type="Proteomes" id="UP000233375">
    <property type="component" value="Unassembled WGS sequence"/>
</dbReference>
<gene>
    <name evidence="5" type="ORF">CWS01_02260</name>
</gene>
<dbReference type="Pfam" id="PF17936">
    <property type="entry name" value="Big_6"/>
    <property type="match status" value="3"/>
</dbReference>
<feature type="domain" description="Peptidase C-terminal archaeal/bacterial" evidence="3">
    <location>
        <begin position="46"/>
        <end position="108"/>
    </location>
</feature>
<dbReference type="Gene3D" id="2.60.120.380">
    <property type="match status" value="3"/>
</dbReference>
<dbReference type="AlphaFoldDB" id="A0A2N0Z731"/>
<keyword evidence="2" id="KW-0732">Signal</keyword>
<accession>A0A2N0Z731</accession>
<feature type="domain" description="Peptidase C-terminal archaeal/bacterial" evidence="3">
    <location>
        <begin position="286"/>
        <end position="350"/>
    </location>
</feature>
<proteinExistence type="predicted"/>
<evidence type="ECO:0000313" key="5">
    <source>
        <dbReference type="EMBL" id="PKG25322.1"/>
    </source>
</evidence>
<dbReference type="InterPro" id="IPR041498">
    <property type="entry name" value="Big_6"/>
</dbReference>
<dbReference type="OrthoDB" id="2853361at2"/>
<dbReference type="SUPFAM" id="SSF89260">
    <property type="entry name" value="Collagen-binding domain"/>
    <property type="match status" value="3"/>
</dbReference>
<dbReference type="EMBL" id="PISE01000004">
    <property type="protein sequence ID" value="PKG25322.1"/>
    <property type="molecule type" value="Genomic_DNA"/>
</dbReference>
<comment type="caution">
    <text evidence="5">The sequence shown here is derived from an EMBL/GenBank/DDBJ whole genome shotgun (WGS) entry which is preliminary data.</text>
</comment>
<feature type="chain" id="PRO_5014651231" description="Peptidase domain protein" evidence="2">
    <location>
        <begin position="25"/>
        <end position="614"/>
    </location>
</feature>
<evidence type="ECO:0000256" key="1">
    <source>
        <dbReference type="SAM" id="MobiDB-lite"/>
    </source>
</evidence>
<protein>
    <recommendedName>
        <fullName evidence="7">Peptidase domain protein</fullName>
    </recommendedName>
</protein>
<evidence type="ECO:0000313" key="6">
    <source>
        <dbReference type="Proteomes" id="UP000233375"/>
    </source>
</evidence>
<evidence type="ECO:0000259" key="4">
    <source>
        <dbReference type="Pfam" id="PF17936"/>
    </source>
</evidence>
<feature type="domain" description="Bacterial Ig" evidence="4">
    <location>
        <begin position="535"/>
        <end position="613"/>
    </location>
</feature>
<keyword evidence="6" id="KW-1185">Reference proteome</keyword>
<evidence type="ECO:0000256" key="2">
    <source>
        <dbReference type="SAM" id="SignalP"/>
    </source>
</evidence>
<dbReference type="InterPro" id="IPR013783">
    <property type="entry name" value="Ig-like_fold"/>
</dbReference>
<dbReference type="Pfam" id="PF04151">
    <property type="entry name" value="PPC"/>
    <property type="match status" value="2"/>
</dbReference>
<sequence length="614" mass="66313">MKRILSAAFFLIIFSLFSGELAHAKDYSISSGVAVKGSIASESAENTYTFTTNKDGEVYITLDNTTGGFSMSLYDKNGNYIDSESSSSRGAKLSLYEKVTKGTYYIKIEPYYWSGITSASYQLKATYPGSFKRNASTFEPNDTFDTGLSIKSGQLYTSKSDSNLDRDIYYFSTNKDGEVYITLDETTGGFSMALYDQYGNYIESESSSTRGGKLVISEEVTKGKYYIAIEPYYWDGITSASYRLKATYPGSINRNSSSFEPNDTKETALSLISNKYYSSSSYSNVDRDVYTFTTNRDGAANITLDKITGGFQLQLYDSQGNYIDSSSTSDKGGTLNISEELSKGKYYLYIDPYYWSGVTKADYRLKASFPDKTPTVDAISDKSAVITGKAESNTKVYAYAGSKKLGETTAKSGKYSIKISKQKAGTSISVYTVDTAGNISANKTVKVLDKTAPKTPSVDSVSDKSTAVTGTAEAKSKVYAYVGSKKIGEATVPSNGKYSIKIVKQKAGTSISVYSLDAAKNKSGTKTVKVLDKTAPSTPSVNKVTSKTTTVTGKAEKNATVYVYNGSKKLGSGKADSKGNYKVKIAAQKKGSTLKVHASDADGNKSGAKSIKVN</sequence>
<dbReference type="Gene3D" id="2.60.40.10">
    <property type="entry name" value="Immunoglobulins"/>
    <property type="match status" value="3"/>
</dbReference>
<feature type="signal peptide" evidence="2">
    <location>
        <begin position="1"/>
        <end position="24"/>
    </location>
</feature>
<organism evidence="5 6">
    <name type="scientific">Niallia nealsonii</name>
    <dbReference type="NCBI Taxonomy" id="115979"/>
    <lineage>
        <taxon>Bacteria</taxon>
        <taxon>Bacillati</taxon>
        <taxon>Bacillota</taxon>
        <taxon>Bacilli</taxon>
        <taxon>Bacillales</taxon>
        <taxon>Bacillaceae</taxon>
        <taxon>Niallia</taxon>
    </lineage>
</organism>
<dbReference type="InterPro" id="IPR007280">
    <property type="entry name" value="Peptidase_C_arc/bac"/>
</dbReference>